<name>A0A1Y1UB54_9TREE</name>
<organism evidence="2 3">
    <name type="scientific">Kockovaella imperatae</name>
    <dbReference type="NCBI Taxonomy" id="4999"/>
    <lineage>
        <taxon>Eukaryota</taxon>
        <taxon>Fungi</taxon>
        <taxon>Dikarya</taxon>
        <taxon>Basidiomycota</taxon>
        <taxon>Agaricomycotina</taxon>
        <taxon>Tremellomycetes</taxon>
        <taxon>Tremellales</taxon>
        <taxon>Cuniculitremaceae</taxon>
        <taxon>Kockovaella</taxon>
    </lineage>
</organism>
<dbReference type="Proteomes" id="UP000193218">
    <property type="component" value="Unassembled WGS sequence"/>
</dbReference>
<evidence type="ECO:0000313" key="3">
    <source>
        <dbReference type="Proteomes" id="UP000193218"/>
    </source>
</evidence>
<comment type="caution">
    <text evidence="2">The sequence shown here is derived from an EMBL/GenBank/DDBJ whole genome shotgun (WGS) entry which is preliminary data.</text>
</comment>
<dbReference type="GeneID" id="33558300"/>
<keyword evidence="3" id="KW-1185">Reference proteome</keyword>
<evidence type="ECO:0000313" key="2">
    <source>
        <dbReference type="EMBL" id="ORX35270.1"/>
    </source>
</evidence>
<keyword evidence="1" id="KW-0732">Signal</keyword>
<proteinExistence type="predicted"/>
<dbReference type="RefSeq" id="XP_021869460.1">
    <property type="nucleotide sequence ID" value="XM_022016491.1"/>
</dbReference>
<reference evidence="2 3" key="1">
    <citation type="submission" date="2017-03" db="EMBL/GenBank/DDBJ databases">
        <title>Widespread Adenine N6-methylation of Active Genes in Fungi.</title>
        <authorList>
            <consortium name="DOE Joint Genome Institute"/>
            <person name="Mondo S.J."/>
            <person name="Dannebaum R.O."/>
            <person name="Kuo R.C."/>
            <person name="Louie K.B."/>
            <person name="Bewick A.J."/>
            <person name="Labutti K."/>
            <person name="Haridas S."/>
            <person name="Kuo A."/>
            <person name="Salamov A."/>
            <person name="Ahrendt S.R."/>
            <person name="Lau R."/>
            <person name="Bowen B.P."/>
            <person name="Lipzen A."/>
            <person name="Sullivan W."/>
            <person name="Andreopoulos W.B."/>
            <person name="Clum A."/>
            <person name="Lindquist E."/>
            <person name="Daum C."/>
            <person name="Northen T.R."/>
            <person name="Ramamoorthy G."/>
            <person name="Schmitz R.J."/>
            <person name="Gryganskyi A."/>
            <person name="Culley D."/>
            <person name="Magnuson J."/>
            <person name="James T.Y."/>
            <person name="O'Malley M.A."/>
            <person name="Stajich J.E."/>
            <person name="Spatafora J.W."/>
            <person name="Visel A."/>
            <person name="Grigoriev I.V."/>
        </authorList>
    </citation>
    <scope>NUCLEOTIDE SEQUENCE [LARGE SCALE GENOMIC DNA]</scope>
    <source>
        <strain evidence="2 3">NRRL Y-17943</strain>
    </source>
</reference>
<protein>
    <submittedName>
        <fullName evidence="2">Uncharacterized protein</fullName>
    </submittedName>
</protein>
<sequence length="86" mass="9943">MFWMMWSVAVLLSSFLTVVVGQFTVATPPSLVQCQPVRISWSEEMLPTFWPLSREVKRTLQHSWLRDLTFLIHHSLGSSMLRLAPV</sequence>
<dbReference type="EMBL" id="NBSH01000011">
    <property type="protein sequence ID" value="ORX35270.1"/>
    <property type="molecule type" value="Genomic_DNA"/>
</dbReference>
<dbReference type="AlphaFoldDB" id="A0A1Y1UB54"/>
<dbReference type="InParanoid" id="A0A1Y1UB54"/>
<feature type="signal peptide" evidence="1">
    <location>
        <begin position="1"/>
        <end position="21"/>
    </location>
</feature>
<dbReference type="OrthoDB" id="3362246at2759"/>
<feature type="chain" id="PRO_5013186272" evidence="1">
    <location>
        <begin position="22"/>
        <end position="86"/>
    </location>
</feature>
<evidence type="ECO:0000256" key="1">
    <source>
        <dbReference type="SAM" id="SignalP"/>
    </source>
</evidence>
<gene>
    <name evidence="2" type="ORF">BD324DRAFT_632129</name>
</gene>
<accession>A0A1Y1UB54</accession>